<protein>
    <submittedName>
        <fullName evidence="2">Uncharacterized protein</fullName>
    </submittedName>
</protein>
<proteinExistence type="predicted"/>
<organism evidence="2">
    <name type="scientific">Arundo donax</name>
    <name type="common">Giant reed</name>
    <name type="synonym">Donax arundinaceus</name>
    <dbReference type="NCBI Taxonomy" id="35708"/>
    <lineage>
        <taxon>Eukaryota</taxon>
        <taxon>Viridiplantae</taxon>
        <taxon>Streptophyta</taxon>
        <taxon>Embryophyta</taxon>
        <taxon>Tracheophyta</taxon>
        <taxon>Spermatophyta</taxon>
        <taxon>Magnoliopsida</taxon>
        <taxon>Liliopsida</taxon>
        <taxon>Poales</taxon>
        <taxon>Poaceae</taxon>
        <taxon>PACMAD clade</taxon>
        <taxon>Arundinoideae</taxon>
        <taxon>Arundineae</taxon>
        <taxon>Arundo</taxon>
    </lineage>
</organism>
<evidence type="ECO:0000256" key="1">
    <source>
        <dbReference type="SAM" id="MobiDB-lite"/>
    </source>
</evidence>
<feature type="region of interest" description="Disordered" evidence="1">
    <location>
        <begin position="1"/>
        <end position="29"/>
    </location>
</feature>
<dbReference type="AlphaFoldDB" id="A0A0A9AZC2"/>
<reference evidence="2" key="2">
    <citation type="journal article" date="2015" name="Data Brief">
        <title>Shoot transcriptome of the giant reed, Arundo donax.</title>
        <authorList>
            <person name="Barrero R.A."/>
            <person name="Guerrero F.D."/>
            <person name="Moolhuijzen P."/>
            <person name="Goolsby J.A."/>
            <person name="Tidwell J."/>
            <person name="Bellgard S.E."/>
            <person name="Bellgard M.I."/>
        </authorList>
    </citation>
    <scope>NUCLEOTIDE SEQUENCE</scope>
    <source>
        <tissue evidence="2">Shoot tissue taken approximately 20 cm above the soil surface</tissue>
    </source>
</reference>
<dbReference type="EMBL" id="GBRH01243630">
    <property type="protein sequence ID" value="JAD54265.1"/>
    <property type="molecule type" value="Transcribed_RNA"/>
</dbReference>
<evidence type="ECO:0000313" key="2">
    <source>
        <dbReference type="EMBL" id="JAD54265.1"/>
    </source>
</evidence>
<reference evidence="2" key="1">
    <citation type="submission" date="2014-09" db="EMBL/GenBank/DDBJ databases">
        <authorList>
            <person name="Magalhaes I.L.F."/>
            <person name="Oliveira U."/>
            <person name="Santos F.R."/>
            <person name="Vidigal T.H.D.A."/>
            <person name="Brescovit A.D."/>
            <person name="Santos A.J."/>
        </authorList>
    </citation>
    <scope>NUCLEOTIDE SEQUENCE</scope>
    <source>
        <tissue evidence="2">Shoot tissue taken approximately 20 cm above the soil surface</tissue>
    </source>
</reference>
<accession>A0A0A9AZC2</accession>
<sequence length="29" mass="2922">MVATGSRWRGHGSSPKGEPKAVAARGDGV</sequence>
<name>A0A0A9AZC2_ARUDO</name>